<reference evidence="7" key="2">
    <citation type="submission" date="2020-09" db="EMBL/GenBank/DDBJ databases">
        <authorList>
            <person name="Sun Q."/>
            <person name="Kim S."/>
        </authorList>
    </citation>
    <scope>NUCLEOTIDE SEQUENCE</scope>
    <source>
        <strain evidence="7">KCTC 32182</strain>
    </source>
</reference>
<dbReference type="PROSITE" id="PS01081">
    <property type="entry name" value="HTH_TETR_1"/>
    <property type="match status" value="1"/>
</dbReference>
<evidence type="ECO:0000313" key="8">
    <source>
        <dbReference type="Proteomes" id="UP000645257"/>
    </source>
</evidence>
<keyword evidence="4" id="KW-0804">Transcription</keyword>
<evidence type="ECO:0000256" key="1">
    <source>
        <dbReference type="ARBA" id="ARBA00022491"/>
    </source>
</evidence>
<comment type="caution">
    <text evidence="7">The sequence shown here is derived from an EMBL/GenBank/DDBJ whole genome shotgun (WGS) entry which is preliminary data.</text>
</comment>
<evidence type="ECO:0000259" key="6">
    <source>
        <dbReference type="PROSITE" id="PS50977"/>
    </source>
</evidence>
<feature type="domain" description="HTH tetR-type" evidence="6">
    <location>
        <begin position="1"/>
        <end position="59"/>
    </location>
</feature>
<dbReference type="Pfam" id="PF17937">
    <property type="entry name" value="TetR_C_28"/>
    <property type="match status" value="1"/>
</dbReference>
<evidence type="ECO:0000256" key="2">
    <source>
        <dbReference type="ARBA" id="ARBA00023015"/>
    </source>
</evidence>
<keyword evidence="3 5" id="KW-0238">DNA-binding</keyword>
<gene>
    <name evidence="7" type="ORF">GCM10011289_34480</name>
</gene>
<dbReference type="InterPro" id="IPR041479">
    <property type="entry name" value="TetR_CgmR_C"/>
</dbReference>
<organism evidence="7 8">
    <name type="scientific">Paludibacterium paludis</name>
    <dbReference type="NCBI Taxonomy" id="1225769"/>
    <lineage>
        <taxon>Bacteria</taxon>
        <taxon>Pseudomonadati</taxon>
        <taxon>Pseudomonadota</taxon>
        <taxon>Betaproteobacteria</taxon>
        <taxon>Neisseriales</taxon>
        <taxon>Chromobacteriaceae</taxon>
        <taxon>Paludibacterium</taxon>
    </lineage>
</organism>
<keyword evidence="8" id="KW-1185">Reference proteome</keyword>
<dbReference type="InterPro" id="IPR036271">
    <property type="entry name" value="Tet_transcr_reg_TetR-rel_C_sf"/>
</dbReference>
<dbReference type="AlphaFoldDB" id="A0A918UC31"/>
<dbReference type="SUPFAM" id="SSF48498">
    <property type="entry name" value="Tetracyclin repressor-like, C-terminal domain"/>
    <property type="match status" value="1"/>
</dbReference>
<reference evidence="7" key="1">
    <citation type="journal article" date="2014" name="Int. J. Syst. Evol. Microbiol.">
        <title>Complete genome sequence of Corynebacterium casei LMG S-19264T (=DSM 44701T), isolated from a smear-ripened cheese.</title>
        <authorList>
            <consortium name="US DOE Joint Genome Institute (JGI-PGF)"/>
            <person name="Walter F."/>
            <person name="Albersmeier A."/>
            <person name="Kalinowski J."/>
            <person name="Ruckert C."/>
        </authorList>
    </citation>
    <scope>NUCLEOTIDE SEQUENCE</scope>
    <source>
        <strain evidence="7">KCTC 32182</strain>
    </source>
</reference>
<accession>A0A918UC31</accession>
<dbReference type="InterPro" id="IPR009057">
    <property type="entry name" value="Homeodomain-like_sf"/>
</dbReference>
<evidence type="ECO:0000313" key="7">
    <source>
        <dbReference type="EMBL" id="GGY28340.1"/>
    </source>
</evidence>
<dbReference type="InterPro" id="IPR001647">
    <property type="entry name" value="HTH_TetR"/>
</dbReference>
<evidence type="ECO:0000256" key="4">
    <source>
        <dbReference type="ARBA" id="ARBA00023163"/>
    </source>
</evidence>
<dbReference type="PANTHER" id="PTHR30055:SF234">
    <property type="entry name" value="HTH-TYPE TRANSCRIPTIONAL REGULATOR BETI"/>
    <property type="match status" value="1"/>
</dbReference>
<name>A0A918UC31_9NEIS</name>
<dbReference type="PRINTS" id="PR00455">
    <property type="entry name" value="HTHTETR"/>
</dbReference>
<evidence type="ECO:0000256" key="5">
    <source>
        <dbReference type="PROSITE-ProRule" id="PRU00335"/>
    </source>
</evidence>
<keyword evidence="2" id="KW-0805">Transcription regulation</keyword>
<dbReference type="PROSITE" id="PS50977">
    <property type="entry name" value="HTH_TETR_2"/>
    <property type="match status" value="1"/>
</dbReference>
<dbReference type="Pfam" id="PF00440">
    <property type="entry name" value="TetR_N"/>
    <property type="match status" value="1"/>
</dbReference>
<sequence length="181" mass="19619">MRAALLSAALDIMIEEGFHAVTLNAVARRAEVSKGGLTHHFPSKPALIDALFDGLADEFLRFYRALRQSEGEGSTSGVDAYIKANLLDAGTGKHQMGLAILLFNWPPCRERARSMMAGFLDEDDQGPPERALTFLVCRLAAEGFWFARLLGLYPLPESRTGALLSALLELSAQAARSADGQ</sequence>
<keyword evidence="1" id="KW-0678">Repressor</keyword>
<proteinExistence type="predicted"/>
<protein>
    <submittedName>
        <fullName evidence="7">TetR family transcriptional regulator</fullName>
    </submittedName>
</protein>
<dbReference type="SUPFAM" id="SSF46689">
    <property type="entry name" value="Homeodomain-like"/>
    <property type="match status" value="1"/>
</dbReference>
<dbReference type="GO" id="GO:0003700">
    <property type="term" value="F:DNA-binding transcription factor activity"/>
    <property type="evidence" value="ECO:0007669"/>
    <property type="project" value="TreeGrafter"/>
</dbReference>
<dbReference type="Proteomes" id="UP000645257">
    <property type="component" value="Unassembled WGS sequence"/>
</dbReference>
<dbReference type="InterPro" id="IPR023772">
    <property type="entry name" value="DNA-bd_HTH_TetR-type_CS"/>
</dbReference>
<dbReference type="EMBL" id="BMYX01000026">
    <property type="protein sequence ID" value="GGY28340.1"/>
    <property type="molecule type" value="Genomic_DNA"/>
</dbReference>
<dbReference type="RefSeq" id="WP_189536661.1">
    <property type="nucleotide sequence ID" value="NZ_BMYX01000026.1"/>
</dbReference>
<dbReference type="GO" id="GO:0000976">
    <property type="term" value="F:transcription cis-regulatory region binding"/>
    <property type="evidence" value="ECO:0007669"/>
    <property type="project" value="TreeGrafter"/>
</dbReference>
<dbReference type="InterPro" id="IPR050109">
    <property type="entry name" value="HTH-type_TetR-like_transc_reg"/>
</dbReference>
<feature type="DNA-binding region" description="H-T-H motif" evidence="5">
    <location>
        <begin position="22"/>
        <end position="41"/>
    </location>
</feature>
<evidence type="ECO:0000256" key="3">
    <source>
        <dbReference type="ARBA" id="ARBA00023125"/>
    </source>
</evidence>
<dbReference type="PANTHER" id="PTHR30055">
    <property type="entry name" value="HTH-TYPE TRANSCRIPTIONAL REGULATOR RUTR"/>
    <property type="match status" value="1"/>
</dbReference>
<dbReference type="Gene3D" id="1.10.357.10">
    <property type="entry name" value="Tetracycline Repressor, domain 2"/>
    <property type="match status" value="1"/>
</dbReference>